<dbReference type="Gene3D" id="1.10.10.10">
    <property type="entry name" value="Winged helix-like DNA-binding domain superfamily/Winged helix DNA-binding domain"/>
    <property type="match status" value="1"/>
</dbReference>
<keyword evidence="5" id="KW-0804">Transcription</keyword>
<evidence type="ECO:0000256" key="6">
    <source>
        <dbReference type="SAM" id="MobiDB-lite"/>
    </source>
</evidence>
<dbReference type="NCBIfam" id="TIGR02937">
    <property type="entry name" value="sigma70-ECF"/>
    <property type="match status" value="1"/>
</dbReference>
<dbReference type="PANTHER" id="PTHR43133:SF8">
    <property type="entry name" value="RNA POLYMERASE SIGMA FACTOR HI_1459-RELATED"/>
    <property type="match status" value="1"/>
</dbReference>
<dbReference type="AlphaFoldDB" id="S6AXV2"/>
<dbReference type="GO" id="GO:0006352">
    <property type="term" value="P:DNA-templated transcription initiation"/>
    <property type="evidence" value="ECO:0007669"/>
    <property type="project" value="InterPro"/>
</dbReference>
<dbReference type="NCBIfam" id="NF009166">
    <property type="entry name" value="PRK12513.1"/>
    <property type="match status" value="1"/>
</dbReference>
<accession>S6AXV2</accession>
<evidence type="ECO:0000256" key="4">
    <source>
        <dbReference type="ARBA" id="ARBA00023125"/>
    </source>
</evidence>
<reference evidence="9 10" key="1">
    <citation type="journal article" date="2013" name="Genome Announc.">
        <title>Complete Genome Sequence of the Carbazole Degrader Pseudomonas resinovorans Strain CA10 (NBRC 106553).</title>
        <authorList>
            <person name="Shintani M."/>
            <person name="Hosoyama A."/>
            <person name="Ohji S."/>
            <person name="Tsuchikane K."/>
            <person name="Takarada H."/>
            <person name="Yamazoe A."/>
            <person name="Fujita N."/>
            <person name="Nojiri H."/>
        </authorList>
    </citation>
    <scope>NUCLEOTIDE SEQUENCE [LARGE SCALE GENOMIC DNA]</scope>
    <source>
        <strain evidence="9 10">NBRC 106553</strain>
    </source>
</reference>
<feature type="domain" description="RNA polymerase sigma factor 70 region 4 type 2" evidence="8">
    <location>
        <begin position="132"/>
        <end position="184"/>
    </location>
</feature>
<evidence type="ECO:0000313" key="9">
    <source>
        <dbReference type="EMBL" id="BAN49501.1"/>
    </source>
</evidence>
<protein>
    <submittedName>
        <fullName evidence="9">Putative RNA polymerase ECF-type sigma factor</fullName>
    </submittedName>
</protein>
<evidence type="ECO:0000313" key="10">
    <source>
        <dbReference type="Proteomes" id="UP000015503"/>
    </source>
</evidence>
<evidence type="ECO:0000259" key="8">
    <source>
        <dbReference type="Pfam" id="PF08281"/>
    </source>
</evidence>
<evidence type="ECO:0000256" key="5">
    <source>
        <dbReference type="ARBA" id="ARBA00023163"/>
    </source>
</evidence>
<evidence type="ECO:0000259" key="7">
    <source>
        <dbReference type="Pfam" id="PF04542"/>
    </source>
</evidence>
<dbReference type="InterPro" id="IPR014284">
    <property type="entry name" value="RNA_pol_sigma-70_dom"/>
</dbReference>
<dbReference type="CDD" id="cd06171">
    <property type="entry name" value="Sigma70_r4"/>
    <property type="match status" value="1"/>
</dbReference>
<dbReference type="OrthoDB" id="9784272at2"/>
<dbReference type="STRING" id="1245471.PCA10_37690"/>
<sequence>MNDVNATLTDDDASLLRRYRNGDAEAFGVLYARHRLGLYRFLCGLSGDASLAEEIFQETWLNLIRSDSEQRGQASFKTWLYQIARNRLIDHWRKHGRQQGREETFDEVLHGDALPGSSPDPERELSLSQDQQRLRAALDELPGEQREVFLLRAHGDLELTEIAELTRTPAETVKSRLRYALQKLRRLLADPAAAEEVSA</sequence>
<organism evidence="9 10">
    <name type="scientific">Metapseudomonas resinovorans NBRC 106553</name>
    <dbReference type="NCBI Taxonomy" id="1245471"/>
    <lineage>
        <taxon>Bacteria</taxon>
        <taxon>Pseudomonadati</taxon>
        <taxon>Pseudomonadota</taxon>
        <taxon>Gammaproteobacteria</taxon>
        <taxon>Pseudomonadales</taxon>
        <taxon>Pseudomonadaceae</taxon>
        <taxon>Metapseudomonas</taxon>
    </lineage>
</organism>
<evidence type="ECO:0000256" key="1">
    <source>
        <dbReference type="ARBA" id="ARBA00010641"/>
    </source>
</evidence>
<dbReference type="EMBL" id="AP013068">
    <property type="protein sequence ID" value="BAN49501.1"/>
    <property type="molecule type" value="Genomic_DNA"/>
</dbReference>
<name>S6AXV2_METRE</name>
<dbReference type="Proteomes" id="UP000015503">
    <property type="component" value="Chromosome"/>
</dbReference>
<evidence type="ECO:0000256" key="3">
    <source>
        <dbReference type="ARBA" id="ARBA00023082"/>
    </source>
</evidence>
<dbReference type="Gene3D" id="1.10.1740.10">
    <property type="match status" value="1"/>
</dbReference>
<evidence type="ECO:0000256" key="2">
    <source>
        <dbReference type="ARBA" id="ARBA00023015"/>
    </source>
</evidence>
<dbReference type="Pfam" id="PF04542">
    <property type="entry name" value="Sigma70_r2"/>
    <property type="match status" value="1"/>
</dbReference>
<keyword evidence="2" id="KW-0805">Transcription regulation</keyword>
<dbReference type="PANTHER" id="PTHR43133">
    <property type="entry name" value="RNA POLYMERASE ECF-TYPE SIGMA FACTO"/>
    <property type="match status" value="1"/>
</dbReference>
<dbReference type="Pfam" id="PF08281">
    <property type="entry name" value="Sigma70_r4_2"/>
    <property type="match status" value="1"/>
</dbReference>
<dbReference type="SUPFAM" id="SSF88946">
    <property type="entry name" value="Sigma2 domain of RNA polymerase sigma factors"/>
    <property type="match status" value="1"/>
</dbReference>
<dbReference type="GO" id="GO:0003677">
    <property type="term" value="F:DNA binding"/>
    <property type="evidence" value="ECO:0007669"/>
    <property type="project" value="UniProtKB-KW"/>
</dbReference>
<proteinExistence type="inferred from homology"/>
<keyword evidence="3" id="KW-0731">Sigma factor</keyword>
<dbReference type="eggNOG" id="COG1595">
    <property type="taxonomic scope" value="Bacteria"/>
</dbReference>
<keyword evidence="10" id="KW-1185">Reference proteome</keyword>
<dbReference type="InterPro" id="IPR007627">
    <property type="entry name" value="RNA_pol_sigma70_r2"/>
</dbReference>
<feature type="region of interest" description="Disordered" evidence="6">
    <location>
        <begin position="100"/>
        <end position="124"/>
    </location>
</feature>
<dbReference type="RefSeq" id="WP_016493639.1">
    <property type="nucleotide sequence ID" value="NC_021499.1"/>
</dbReference>
<dbReference type="PATRIC" id="fig|1245471.3.peg.3807"/>
<keyword evidence="4" id="KW-0238">DNA-binding</keyword>
<dbReference type="SUPFAM" id="SSF88659">
    <property type="entry name" value="Sigma3 and sigma4 domains of RNA polymerase sigma factors"/>
    <property type="match status" value="1"/>
</dbReference>
<gene>
    <name evidence="9" type="ORF">PCA10_37690</name>
</gene>
<dbReference type="HOGENOM" id="CLU_047691_9_2_6"/>
<comment type="similarity">
    <text evidence="1">Belongs to the sigma-70 factor family. ECF subfamily.</text>
</comment>
<dbReference type="InterPro" id="IPR013324">
    <property type="entry name" value="RNA_pol_sigma_r3/r4-like"/>
</dbReference>
<dbReference type="InterPro" id="IPR013325">
    <property type="entry name" value="RNA_pol_sigma_r2"/>
</dbReference>
<dbReference type="KEGG" id="pre:PCA10_37690"/>
<dbReference type="InterPro" id="IPR013249">
    <property type="entry name" value="RNA_pol_sigma70_r4_t2"/>
</dbReference>
<dbReference type="GO" id="GO:0016987">
    <property type="term" value="F:sigma factor activity"/>
    <property type="evidence" value="ECO:0007669"/>
    <property type="project" value="UniProtKB-KW"/>
</dbReference>
<feature type="domain" description="RNA polymerase sigma-70 region 2" evidence="7">
    <location>
        <begin position="30"/>
        <end position="97"/>
    </location>
</feature>
<dbReference type="InterPro" id="IPR036388">
    <property type="entry name" value="WH-like_DNA-bd_sf"/>
</dbReference>
<dbReference type="InterPro" id="IPR039425">
    <property type="entry name" value="RNA_pol_sigma-70-like"/>
</dbReference>
<feature type="compositionally biased region" description="Basic and acidic residues" evidence="6">
    <location>
        <begin position="100"/>
        <end position="110"/>
    </location>
</feature>